<sequence>MPVFNLGLLGRFQVSRVKGESPTAAASKENVEPKGAPPAYSISFEPFYSQGLRGPPNAQPSPCKKQQLNRYVLEIIAITFNADFDKLNAALYKQKIAEQTSSILCDQERADLYRLSTIVRKVHKQLRDRQISTVDEEDESTIRNCIIMPAASVSGYRNTACTILDLVGWYGEHAHHRTQWSDTIPGFWESDDTHVGLFEGRMDELYFVKAMEALKGMIYLFCGSDSVEQVFIRAFENCRRRCGLLPVTHTTIFWLVRPGYDRLTRAVASNRDQQLRDLGMETFATGSLHFEGELECDFCKH</sequence>
<evidence type="ECO:0000313" key="2">
    <source>
        <dbReference type="Proteomes" id="UP000651452"/>
    </source>
</evidence>
<evidence type="ECO:0000313" key="1">
    <source>
        <dbReference type="EMBL" id="KAF9701945.1"/>
    </source>
</evidence>
<reference evidence="1" key="1">
    <citation type="submission" date="2018-12" db="EMBL/GenBank/DDBJ databases">
        <authorList>
            <person name="Syme R.A."/>
            <person name="Farfan-Caceres L."/>
            <person name="Lichtenzveig J."/>
        </authorList>
    </citation>
    <scope>NUCLEOTIDE SEQUENCE</scope>
    <source>
        <strain evidence="1">Al4</strain>
    </source>
</reference>
<dbReference type="EMBL" id="RZGK01000002">
    <property type="protein sequence ID" value="KAF9701945.1"/>
    <property type="molecule type" value="Genomic_DNA"/>
</dbReference>
<proteinExistence type="predicted"/>
<organism evidence="1 2">
    <name type="scientific">Ascochyta lentis</name>
    <dbReference type="NCBI Taxonomy" id="205686"/>
    <lineage>
        <taxon>Eukaryota</taxon>
        <taxon>Fungi</taxon>
        <taxon>Dikarya</taxon>
        <taxon>Ascomycota</taxon>
        <taxon>Pezizomycotina</taxon>
        <taxon>Dothideomycetes</taxon>
        <taxon>Pleosporomycetidae</taxon>
        <taxon>Pleosporales</taxon>
        <taxon>Pleosporineae</taxon>
        <taxon>Didymellaceae</taxon>
        <taxon>Ascochyta</taxon>
    </lineage>
</organism>
<protein>
    <submittedName>
        <fullName evidence="1">Uncharacterized protein</fullName>
    </submittedName>
</protein>
<reference evidence="1" key="2">
    <citation type="submission" date="2020-09" db="EMBL/GenBank/DDBJ databases">
        <title>Reference genome assembly for Australian Ascochyta lentis isolate Al4.</title>
        <authorList>
            <person name="Lee R.C."/>
            <person name="Farfan-Caceres L.M."/>
            <person name="Debler J.W."/>
            <person name="Williams A.H."/>
            <person name="Henares B.M."/>
        </authorList>
    </citation>
    <scope>NUCLEOTIDE SEQUENCE</scope>
    <source>
        <strain evidence="1">Al4</strain>
    </source>
</reference>
<dbReference type="Proteomes" id="UP000651452">
    <property type="component" value="Unassembled WGS sequence"/>
</dbReference>
<name>A0A8H7JEQ1_9PLEO</name>
<gene>
    <name evidence="1" type="ORF">EKO04_000422</name>
</gene>
<dbReference type="OrthoDB" id="3796310at2759"/>
<keyword evidence="2" id="KW-1185">Reference proteome</keyword>
<accession>A0A8H7JEQ1</accession>
<dbReference type="AlphaFoldDB" id="A0A8H7JEQ1"/>
<comment type="caution">
    <text evidence="1">The sequence shown here is derived from an EMBL/GenBank/DDBJ whole genome shotgun (WGS) entry which is preliminary data.</text>
</comment>